<accession>A0A310SRP4</accession>
<keyword evidence="2" id="KW-1185">Reference proteome</keyword>
<dbReference type="AlphaFoldDB" id="A0A310SRP4"/>
<dbReference type="Proteomes" id="UP000250275">
    <property type="component" value="Unassembled WGS sequence"/>
</dbReference>
<reference evidence="1 2" key="1">
    <citation type="submission" date="2015-07" db="EMBL/GenBank/DDBJ databases">
        <title>The genome of Eufriesea mexicana.</title>
        <authorList>
            <person name="Pan H."/>
            <person name="Kapheim K."/>
        </authorList>
    </citation>
    <scope>NUCLEOTIDE SEQUENCE [LARGE SCALE GENOMIC DNA]</scope>
    <source>
        <strain evidence="1">0111107269</strain>
        <tissue evidence="1">Whole body</tissue>
    </source>
</reference>
<proteinExistence type="predicted"/>
<gene>
    <name evidence="1" type="ORF">WN48_00655</name>
</gene>
<sequence length="58" mass="7262">MKVLRNKSEKNQRRFEFLRFDLLMHLRVEWMCMYEFFNPCHWIVPNYAFLDNVCDASE</sequence>
<name>A0A310SRP4_9HYME</name>
<evidence type="ECO:0000313" key="1">
    <source>
        <dbReference type="EMBL" id="OAD58118.1"/>
    </source>
</evidence>
<protein>
    <submittedName>
        <fullName evidence="1">Uncharacterized protein</fullName>
    </submittedName>
</protein>
<evidence type="ECO:0000313" key="2">
    <source>
        <dbReference type="Proteomes" id="UP000250275"/>
    </source>
</evidence>
<dbReference type="EMBL" id="KQ761155">
    <property type="protein sequence ID" value="OAD58118.1"/>
    <property type="molecule type" value="Genomic_DNA"/>
</dbReference>
<organism evidence="1 2">
    <name type="scientific">Eufriesea mexicana</name>
    <dbReference type="NCBI Taxonomy" id="516756"/>
    <lineage>
        <taxon>Eukaryota</taxon>
        <taxon>Metazoa</taxon>
        <taxon>Ecdysozoa</taxon>
        <taxon>Arthropoda</taxon>
        <taxon>Hexapoda</taxon>
        <taxon>Insecta</taxon>
        <taxon>Pterygota</taxon>
        <taxon>Neoptera</taxon>
        <taxon>Endopterygota</taxon>
        <taxon>Hymenoptera</taxon>
        <taxon>Apocrita</taxon>
        <taxon>Aculeata</taxon>
        <taxon>Apoidea</taxon>
        <taxon>Anthophila</taxon>
        <taxon>Apidae</taxon>
        <taxon>Eufriesea</taxon>
    </lineage>
</organism>